<dbReference type="Pfam" id="PF13432">
    <property type="entry name" value="TPR_16"/>
    <property type="match status" value="1"/>
</dbReference>
<keyword evidence="6" id="KW-1185">Reference proteome</keyword>
<dbReference type="EMBL" id="CP036316">
    <property type="protein sequence ID" value="QDT66029.1"/>
    <property type="molecule type" value="Genomic_DNA"/>
</dbReference>
<reference evidence="5 6" key="1">
    <citation type="submission" date="2019-02" db="EMBL/GenBank/DDBJ databases">
        <title>Deep-cultivation of Planctomycetes and their phenomic and genomic characterization uncovers novel biology.</title>
        <authorList>
            <person name="Wiegand S."/>
            <person name="Jogler M."/>
            <person name="Boedeker C."/>
            <person name="Pinto D."/>
            <person name="Vollmers J."/>
            <person name="Rivas-Marin E."/>
            <person name="Kohn T."/>
            <person name="Peeters S.H."/>
            <person name="Heuer A."/>
            <person name="Rast P."/>
            <person name="Oberbeckmann S."/>
            <person name="Bunk B."/>
            <person name="Jeske O."/>
            <person name="Meyerdierks A."/>
            <person name="Storesund J.E."/>
            <person name="Kallscheuer N."/>
            <person name="Luecker S."/>
            <person name="Lage O.M."/>
            <person name="Pohl T."/>
            <person name="Merkel B.J."/>
            <person name="Hornburger P."/>
            <person name="Mueller R.-W."/>
            <person name="Bruemmer F."/>
            <person name="Labrenz M."/>
            <person name="Spormann A.M."/>
            <person name="Op den Camp H."/>
            <person name="Overmann J."/>
            <person name="Amann R."/>
            <person name="Jetten M.S.M."/>
            <person name="Mascher T."/>
            <person name="Medema M.H."/>
            <person name="Devos D.P."/>
            <person name="Kaster A.-K."/>
            <person name="Ovreas L."/>
            <person name="Rohde M."/>
            <person name="Galperin M.Y."/>
            <person name="Jogler C."/>
        </authorList>
    </citation>
    <scope>NUCLEOTIDE SEQUENCE [LARGE SCALE GENOMIC DNA]</scope>
    <source>
        <strain evidence="5 6">V22</strain>
    </source>
</reference>
<keyword evidence="2 3" id="KW-0802">TPR repeat</keyword>
<dbReference type="SMART" id="SM00292">
    <property type="entry name" value="BRCT"/>
    <property type="match status" value="1"/>
</dbReference>
<dbReference type="InterPro" id="IPR000551">
    <property type="entry name" value="MerR-type_HTH_dom"/>
</dbReference>
<dbReference type="PANTHER" id="PTHR44858:SF1">
    <property type="entry name" value="UDP-N-ACETYLGLUCOSAMINE--PEPTIDE N-ACETYLGLUCOSAMINYLTRANSFERASE SPINDLY-RELATED"/>
    <property type="match status" value="1"/>
</dbReference>
<dbReference type="Gene3D" id="1.25.40.10">
    <property type="entry name" value="Tetratricopeptide repeat domain"/>
    <property type="match status" value="1"/>
</dbReference>
<dbReference type="PANTHER" id="PTHR44858">
    <property type="entry name" value="TETRATRICOPEPTIDE REPEAT PROTEIN 6"/>
    <property type="match status" value="1"/>
</dbReference>
<dbReference type="PROSITE" id="PS50005">
    <property type="entry name" value="TPR"/>
    <property type="match status" value="1"/>
</dbReference>
<dbReference type="Pfam" id="PF13411">
    <property type="entry name" value="MerR_1"/>
    <property type="match status" value="1"/>
</dbReference>
<dbReference type="SUPFAM" id="SSF52113">
    <property type="entry name" value="BRCT domain"/>
    <property type="match status" value="1"/>
</dbReference>
<sequence>MISVDWPSNLISGEYPTLPANSLIDHQSQGTPSVRFATCFTTDTMRKGGIYSAWSMFLGKNSRPRFQSMADSIGACVDSDAAEPDPQIPPVAENEPFLAGERIAFTGTLASMTHHQAAELAERHAAETTHHVSHQTTILVVGEEGWPLEEDGKPAQKFQLVQEWNAQGASIRVMRESDWLAMFGLAERSQDVHHHYTPAMLGQMLNVPVAVIRRWERIGLIHAVRKVHRLPYFDFREATRIRRLNELLSSGVDRESLEESLRSFAELFPDADVALDAFDLLVIDSRLCYRDERGLVESLSNQRVFDFDPPEETPEIEETSEQVVNGADEPPQLLPFVSNRQPESQRSAEEWHQEGCQRMEENDPVSAIEAFRLSLMEDSSQAETHFHLADALYLSGQLTASLERYYATVEIDPEYLEAWTQIGCLHAEMEQLSSAVAALRIALAIHPDYPDAQLHLAEALYQLGETATARTHWEAYLQYDTRGPWADLARQRLAETDQFQPEDDELFLEDLSPDFDEDQFDTPPEVPR</sequence>
<dbReference type="Pfam" id="PF00533">
    <property type="entry name" value="BRCT"/>
    <property type="match status" value="1"/>
</dbReference>
<evidence type="ECO:0000313" key="6">
    <source>
        <dbReference type="Proteomes" id="UP000319976"/>
    </source>
</evidence>
<protein>
    <submittedName>
        <fullName evidence="5">DNA polymerase III subunit epsilon</fullName>
    </submittedName>
</protein>
<evidence type="ECO:0000256" key="2">
    <source>
        <dbReference type="ARBA" id="ARBA00022803"/>
    </source>
</evidence>
<dbReference type="Gene3D" id="3.40.50.10190">
    <property type="entry name" value="BRCT domain"/>
    <property type="match status" value="1"/>
</dbReference>
<gene>
    <name evidence="5" type="ORF">V22_32930</name>
</gene>
<accession>A0A517TCC7</accession>
<dbReference type="SUPFAM" id="SSF46955">
    <property type="entry name" value="Putative DNA-binding domain"/>
    <property type="match status" value="1"/>
</dbReference>
<evidence type="ECO:0000256" key="1">
    <source>
        <dbReference type="ARBA" id="ARBA00022737"/>
    </source>
</evidence>
<dbReference type="GO" id="GO:0003677">
    <property type="term" value="F:DNA binding"/>
    <property type="evidence" value="ECO:0007669"/>
    <property type="project" value="InterPro"/>
</dbReference>
<feature type="repeat" description="TPR" evidence="3">
    <location>
        <begin position="416"/>
        <end position="449"/>
    </location>
</feature>
<dbReference type="AlphaFoldDB" id="A0A517TCC7"/>
<name>A0A517TCC7_9PLAN</name>
<dbReference type="InterPro" id="IPR011990">
    <property type="entry name" value="TPR-like_helical_dom_sf"/>
</dbReference>
<dbReference type="PROSITE" id="PS50172">
    <property type="entry name" value="BRCT"/>
    <property type="match status" value="1"/>
</dbReference>
<dbReference type="Proteomes" id="UP000319976">
    <property type="component" value="Chromosome"/>
</dbReference>
<dbReference type="InterPro" id="IPR050498">
    <property type="entry name" value="Ycf3"/>
</dbReference>
<dbReference type="GO" id="GO:0006355">
    <property type="term" value="P:regulation of DNA-templated transcription"/>
    <property type="evidence" value="ECO:0007669"/>
    <property type="project" value="InterPro"/>
</dbReference>
<dbReference type="KEGG" id="chya:V22_32930"/>
<keyword evidence="1" id="KW-0677">Repeat</keyword>
<dbReference type="CDD" id="cd17748">
    <property type="entry name" value="BRCT_DNA_ligase_like"/>
    <property type="match status" value="1"/>
</dbReference>
<dbReference type="SMART" id="SM00028">
    <property type="entry name" value="TPR"/>
    <property type="match status" value="4"/>
</dbReference>
<dbReference type="InterPro" id="IPR009061">
    <property type="entry name" value="DNA-bd_dom_put_sf"/>
</dbReference>
<evidence type="ECO:0000313" key="5">
    <source>
        <dbReference type="EMBL" id="QDT66029.1"/>
    </source>
</evidence>
<dbReference type="InterPro" id="IPR036420">
    <property type="entry name" value="BRCT_dom_sf"/>
</dbReference>
<dbReference type="InterPro" id="IPR001357">
    <property type="entry name" value="BRCT_dom"/>
</dbReference>
<organism evidence="5 6">
    <name type="scientific">Calycomorphotria hydatis</name>
    <dbReference type="NCBI Taxonomy" id="2528027"/>
    <lineage>
        <taxon>Bacteria</taxon>
        <taxon>Pseudomonadati</taxon>
        <taxon>Planctomycetota</taxon>
        <taxon>Planctomycetia</taxon>
        <taxon>Planctomycetales</taxon>
        <taxon>Planctomycetaceae</taxon>
        <taxon>Calycomorphotria</taxon>
    </lineage>
</organism>
<dbReference type="InterPro" id="IPR019734">
    <property type="entry name" value="TPR_rpt"/>
</dbReference>
<dbReference type="Gene3D" id="1.10.1660.10">
    <property type="match status" value="1"/>
</dbReference>
<feature type="domain" description="BRCT" evidence="4">
    <location>
        <begin position="93"/>
        <end position="180"/>
    </location>
</feature>
<proteinExistence type="predicted"/>
<dbReference type="SUPFAM" id="SSF48452">
    <property type="entry name" value="TPR-like"/>
    <property type="match status" value="1"/>
</dbReference>
<evidence type="ECO:0000259" key="4">
    <source>
        <dbReference type="PROSITE" id="PS50172"/>
    </source>
</evidence>
<evidence type="ECO:0000256" key="3">
    <source>
        <dbReference type="PROSITE-ProRule" id="PRU00339"/>
    </source>
</evidence>